<name>A0A8J7H8F1_9FIRM</name>
<keyword evidence="4" id="KW-1133">Transmembrane helix</keyword>
<evidence type="ECO:0000256" key="2">
    <source>
        <dbReference type="PIRSR" id="PIRSR605754-1"/>
    </source>
</evidence>
<dbReference type="Pfam" id="PF04203">
    <property type="entry name" value="Sortase"/>
    <property type="match status" value="1"/>
</dbReference>
<keyword evidence="4" id="KW-0812">Transmembrane</keyword>
<feature type="compositionally biased region" description="Basic and acidic residues" evidence="3">
    <location>
        <begin position="24"/>
        <end position="36"/>
    </location>
</feature>
<accession>A0A8J7H8F1</accession>
<evidence type="ECO:0000313" key="6">
    <source>
        <dbReference type="Proteomes" id="UP000623269"/>
    </source>
</evidence>
<proteinExistence type="predicted"/>
<keyword evidence="6" id="KW-1185">Reference proteome</keyword>
<feature type="region of interest" description="Disordered" evidence="3">
    <location>
        <begin position="161"/>
        <end position="215"/>
    </location>
</feature>
<reference evidence="5" key="1">
    <citation type="submission" date="2020-12" db="EMBL/GenBank/DDBJ databases">
        <title>M. sibirica DSM 26468T genome.</title>
        <authorList>
            <person name="Thieme N."/>
            <person name="Rettenmaier R."/>
            <person name="Zverlov V."/>
            <person name="Liebl W."/>
        </authorList>
    </citation>
    <scope>NUCLEOTIDE SEQUENCE</scope>
    <source>
        <strain evidence="5">DSM 26468</strain>
    </source>
</reference>
<dbReference type="GO" id="GO:0016787">
    <property type="term" value="F:hydrolase activity"/>
    <property type="evidence" value="ECO:0007669"/>
    <property type="project" value="UniProtKB-KW"/>
</dbReference>
<dbReference type="InterPro" id="IPR005754">
    <property type="entry name" value="Sortase"/>
</dbReference>
<dbReference type="SUPFAM" id="SSF63817">
    <property type="entry name" value="Sortase"/>
    <property type="match status" value="1"/>
</dbReference>
<dbReference type="AlphaFoldDB" id="A0A8J7H8F1"/>
<dbReference type="InterPro" id="IPR009835">
    <property type="entry name" value="SrtB"/>
</dbReference>
<dbReference type="RefSeq" id="WP_197661701.1">
    <property type="nucleotide sequence ID" value="NZ_JAEAGR010000011.1"/>
</dbReference>
<dbReference type="EMBL" id="JAEAGR010000011">
    <property type="protein sequence ID" value="MBH1941491.1"/>
    <property type="molecule type" value="Genomic_DNA"/>
</dbReference>
<evidence type="ECO:0000313" key="5">
    <source>
        <dbReference type="EMBL" id="MBH1941491.1"/>
    </source>
</evidence>
<keyword evidence="1" id="KW-0378">Hydrolase</keyword>
<sequence length="466" mass="53550">MSEDKNIINGSNDKELNDANQSSHEVDHNDSEKETITEISKGIEQASQSIANEDSSEIVNENNTPDPYDENMINDEYIIQEEHKDQVTTDQKTIDQSILDQEASDDITDTQTSKDIKKKIDIFKILRIAFTLGFIVFAALFINEVFVQPYRSNKLAEEARSLYKRPDPTPTLAITPAISDQNDSKDDLSEESSSDTNKTSTKNATPTSDPNRDQYGRLISFKPLLDENSDIKGWINVPGTNIDYPVMQSSNGEPEYYLDKGWDGRYLKAGSLFLDYKSSVEKNSQNLVIHGHNMTSSNDMFHHLLKYKKLEFIKENPVFTFDTIYHTGEWKIFAYVITNGSTKKEELFNYTRSEFKNSSDFLNFIYQLRIRSIYHIDDVDINENDQIVTLSTCSYEVKDYRTVIVARKVREGEDATVDTESIVENPEPLYPYSFYYRYGGKAPKLKETFEEALEAGEINWYKPVEE</sequence>
<evidence type="ECO:0000256" key="1">
    <source>
        <dbReference type="ARBA" id="ARBA00022801"/>
    </source>
</evidence>
<keyword evidence="4" id="KW-0472">Membrane</keyword>
<protein>
    <submittedName>
        <fullName evidence="5">Class B sortase</fullName>
    </submittedName>
</protein>
<feature type="active site" description="Proton donor/acceptor" evidence="2">
    <location>
        <position position="292"/>
    </location>
</feature>
<feature type="region of interest" description="Disordered" evidence="3">
    <location>
        <begin position="1"/>
        <end position="71"/>
    </location>
</feature>
<feature type="compositionally biased region" description="Low complexity" evidence="3">
    <location>
        <begin position="194"/>
        <end position="203"/>
    </location>
</feature>
<feature type="compositionally biased region" description="Basic and acidic residues" evidence="3">
    <location>
        <begin position="1"/>
        <end position="17"/>
    </location>
</feature>
<feature type="transmembrane region" description="Helical" evidence="4">
    <location>
        <begin position="125"/>
        <end position="142"/>
    </location>
</feature>
<organism evidence="5 6">
    <name type="scientific">Mobilitalea sibirica</name>
    <dbReference type="NCBI Taxonomy" id="1462919"/>
    <lineage>
        <taxon>Bacteria</taxon>
        <taxon>Bacillati</taxon>
        <taxon>Bacillota</taxon>
        <taxon>Clostridia</taxon>
        <taxon>Lachnospirales</taxon>
        <taxon>Lachnospiraceae</taxon>
        <taxon>Mobilitalea</taxon>
    </lineage>
</organism>
<dbReference type="CDD" id="cd05826">
    <property type="entry name" value="Sortase_B"/>
    <property type="match status" value="1"/>
</dbReference>
<dbReference type="Gene3D" id="2.40.260.10">
    <property type="entry name" value="Sortase"/>
    <property type="match status" value="1"/>
</dbReference>
<dbReference type="InterPro" id="IPR023365">
    <property type="entry name" value="Sortase_dom-sf"/>
</dbReference>
<evidence type="ECO:0000256" key="4">
    <source>
        <dbReference type="SAM" id="Phobius"/>
    </source>
</evidence>
<dbReference type="Proteomes" id="UP000623269">
    <property type="component" value="Unassembled WGS sequence"/>
</dbReference>
<feature type="active site" description="Acyl-thioester intermediate" evidence="2">
    <location>
        <position position="393"/>
    </location>
</feature>
<feature type="compositionally biased region" description="Polar residues" evidence="3">
    <location>
        <begin position="45"/>
        <end position="65"/>
    </location>
</feature>
<gene>
    <name evidence="5" type="ORF">I5677_11360</name>
</gene>
<comment type="caution">
    <text evidence="5">The sequence shown here is derived from an EMBL/GenBank/DDBJ whole genome shotgun (WGS) entry which is preliminary data.</text>
</comment>
<evidence type="ECO:0000256" key="3">
    <source>
        <dbReference type="SAM" id="MobiDB-lite"/>
    </source>
</evidence>